<evidence type="ECO:0000259" key="4">
    <source>
        <dbReference type="Pfam" id="PF01462"/>
    </source>
</evidence>
<accession>A6IG65</accession>
<dbReference type="RGD" id="61895">
    <property type="gene designation" value="Dcn"/>
</dbReference>
<evidence type="ECO:0000313" key="7">
    <source>
        <dbReference type="RGD" id="61895"/>
    </source>
</evidence>
<sequence length="80" mass="8909">MKATLVLFLLAQVSWAGPFEQRGLFDFMLEDEASGIIPYDPDNPLISMCPYRCQCHLRVVQCSDLGQQQTPQSACWAGTA</sequence>
<evidence type="ECO:0000256" key="1">
    <source>
        <dbReference type="ARBA" id="ARBA00022614"/>
    </source>
</evidence>
<feature type="chain" id="PRO_5039920989" evidence="3">
    <location>
        <begin position="17"/>
        <end position="80"/>
    </location>
</feature>
<protein>
    <submittedName>
        <fullName evidence="5">Decorin, isoform CRA_b</fullName>
    </submittedName>
</protein>
<organism evidence="5 6">
    <name type="scientific">Rattus norvegicus</name>
    <name type="common">Rat</name>
    <dbReference type="NCBI Taxonomy" id="10116"/>
    <lineage>
        <taxon>Eukaryota</taxon>
        <taxon>Metazoa</taxon>
        <taxon>Chordata</taxon>
        <taxon>Craniata</taxon>
        <taxon>Vertebrata</taxon>
        <taxon>Euteleostomi</taxon>
        <taxon>Mammalia</taxon>
        <taxon>Eutheria</taxon>
        <taxon>Euarchontoglires</taxon>
        <taxon>Glires</taxon>
        <taxon>Rodentia</taxon>
        <taxon>Myomorpha</taxon>
        <taxon>Muroidea</taxon>
        <taxon>Muridae</taxon>
        <taxon>Murinae</taxon>
        <taxon>Rattus</taxon>
    </lineage>
</organism>
<keyword evidence="1" id="KW-0433">Leucine-rich repeat</keyword>
<name>A6IG65_RAT</name>
<gene>
    <name evidence="5 7" type="primary">Dcn</name>
    <name evidence="5" type="ORF">rCG_48786</name>
</gene>
<evidence type="ECO:0000313" key="6">
    <source>
        <dbReference type="Proteomes" id="UP000234681"/>
    </source>
</evidence>
<feature type="domain" description="LRRNT" evidence="4">
    <location>
        <begin position="48"/>
        <end position="66"/>
    </location>
</feature>
<dbReference type="Proteomes" id="UP000234681">
    <property type="component" value="Chromosome 7"/>
</dbReference>
<proteinExistence type="predicted"/>
<evidence type="ECO:0000256" key="2">
    <source>
        <dbReference type="ARBA" id="ARBA00022729"/>
    </source>
</evidence>
<dbReference type="Pfam" id="PF01462">
    <property type="entry name" value="LRRNT"/>
    <property type="match status" value="1"/>
</dbReference>
<feature type="signal peptide" evidence="3">
    <location>
        <begin position="1"/>
        <end position="16"/>
    </location>
</feature>
<evidence type="ECO:0000313" key="5">
    <source>
        <dbReference type="EMBL" id="EDM16835.1"/>
    </source>
</evidence>
<reference evidence="5 6" key="1">
    <citation type="submission" date="2005-09" db="EMBL/GenBank/DDBJ databases">
        <authorList>
            <person name="Mural R.J."/>
            <person name="Li P.W."/>
            <person name="Adams M.D."/>
            <person name="Amanatides P.G."/>
            <person name="Baden-Tillson H."/>
            <person name="Barnstead M."/>
            <person name="Chin S.H."/>
            <person name="Dew I."/>
            <person name="Evans C.A."/>
            <person name="Ferriera S."/>
            <person name="Flanigan M."/>
            <person name="Fosler C."/>
            <person name="Glodek A."/>
            <person name="Gu Z."/>
            <person name="Holt R.A."/>
            <person name="Jennings D."/>
            <person name="Kraft C.L."/>
            <person name="Lu F."/>
            <person name="Nguyen T."/>
            <person name="Nusskern D.R."/>
            <person name="Pfannkoch C.M."/>
            <person name="Sitter C."/>
            <person name="Sutton G.G."/>
            <person name="Venter J.C."/>
            <person name="Wang Z."/>
            <person name="Woodage T."/>
            <person name="Zheng X.H."/>
            <person name="Zhong F."/>
        </authorList>
    </citation>
    <scope>NUCLEOTIDE SEQUENCE [LARGE SCALE GENOMIC DNA]</scope>
    <source>
        <strain>BN</strain>
        <strain evidence="6">Sprague-Dawley</strain>
    </source>
</reference>
<dbReference type="EMBL" id="CH473960">
    <property type="protein sequence ID" value="EDM16835.1"/>
    <property type="molecule type" value="Genomic_DNA"/>
</dbReference>
<keyword evidence="2 3" id="KW-0732">Signal</keyword>
<dbReference type="AlphaFoldDB" id="A6IG65"/>
<evidence type="ECO:0000256" key="3">
    <source>
        <dbReference type="SAM" id="SignalP"/>
    </source>
</evidence>
<dbReference type="InterPro" id="IPR000372">
    <property type="entry name" value="LRRNT"/>
</dbReference>